<dbReference type="NCBIfam" id="TIGR01011">
    <property type="entry name" value="rpsB_bact"/>
    <property type="match status" value="1"/>
</dbReference>
<organism evidence="7 8">
    <name type="scientific">Pichia kudriavzevii</name>
    <name type="common">Yeast</name>
    <name type="synonym">Issatchenkia orientalis</name>
    <dbReference type="NCBI Taxonomy" id="4909"/>
    <lineage>
        <taxon>Eukaryota</taxon>
        <taxon>Fungi</taxon>
        <taxon>Dikarya</taxon>
        <taxon>Ascomycota</taxon>
        <taxon>Saccharomycotina</taxon>
        <taxon>Pichiomycetes</taxon>
        <taxon>Pichiales</taxon>
        <taxon>Pichiaceae</taxon>
        <taxon>Pichia</taxon>
    </lineage>
</organism>
<dbReference type="GeneID" id="40384415"/>
<gene>
    <name evidence="6" type="ORF">C5L36_0C05510</name>
    <name evidence="7" type="ORF">JL09_g3456</name>
</gene>
<dbReference type="EMBL" id="CP028775">
    <property type="protein sequence ID" value="AWU76620.1"/>
    <property type="molecule type" value="Genomic_DNA"/>
</dbReference>
<dbReference type="HOGENOM" id="CLU_040318_4_3_1"/>
<reference evidence="7" key="2">
    <citation type="submission" date="2014-08" db="EMBL/GenBank/DDBJ databases">
        <title>Exploiting Issatchenkia orientalis SD108 for Succinic Acid Production.</title>
        <authorList>
            <person name="Xiao H."/>
            <person name="Shao Z."/>
            <person name="Jiang Y."/>
            <person name="Dole S."/>
            <person name="Zhao H."/>
        </authorList>
    </citation>
    <scope>NUCLEOTIDE SEQUENCE [LARGE SCALE GENOMIC DNA]</scope>
    <source>
        <strain evidence="7">SD108</strain>
    </source>
</reference>
<proteinExistence type="inferred from homology"/>
<evidence type="ECO:0000256" key="5">
    <source>
        <dbReference type="SAM" id="MobiDB-lite"/>
    </source>
</evidence>
<dbReference type="KEGG" id="pkz:C5L36_0C05510"/>
<evidence type="ECO:0000313" key="6">
    <source>
        <dbReference type="EMBL" id="AWU76620.1"/>
    </source>
</evidence>
<protein>
    <recommendedName>
        <fullName evidence="10">Ribosomal protein S2</fullName>
    </recommendedName>
</protein>
<evidence type="ECO:0008006" key="10">
    <source>
        <dbReference type="Google" id="ProtNLM"/>
    </source>
</evidence>
<dbReference type="AlphaFoldDB" id="A0A099NZV5"/>
<keyword evidence="4" id="KW-0687">Ribonucleoprotein</keyword>
<evidence type="ECO:0000313" key="8">
    <source>
        <dbReference type="Proteomes" id="UP000029867"/>
    </source>
</evidence>
<dbReference type="eggNOG" id="KOG0832">
    <property type="taxonomic scope" value="Eukaryota"/>
</dbReference>
<dbReference type="PANTHER" id="PTHR12534:SF0">
    <property type="entry name" value="SMALL RIBOSOMAL SUBUNIT PROTEIN US2M"/>
    <property type="match status" value="1"/>
</dbReference>
<dbReference type="Pfam" id="PF00318">
    <property type="entry name" value="Ribosomal_S2"/>
    <property type="match status" value="1"/>
</dbReference>
<dbReference type="PROSITE" id="PS00962">
    <property type="entry name" value="RIBOSOMAL_S2_1"/>
    <property type="match status" value="1"/>
</dbReference>
<evidence type="ECO:0000256" key="4">
    <source>
        <dbReference type="ARBA" id="ARBA00023274"/>
    </source>
</evidence>
<keyword evidence="2" id="KW-0689">Ribosomal protein</keyword>
<evidence type="ECO:0000313" key="9">
    <source>
        <dbReference type="Proteomes" id="UP000249293"/>
    </source>
</evidence>
<dbReference type="InterPro" id="IPR018130">
    <property type="entry name" value="Ribosomal_uS2_CS"/>
</dbReference>
<dbReference type="GO" id="GO:0006412">
    <property type="term" value="P:translation"/>
    <property type="evidence" value="ECO:0007669"/>
    <property type="project" value="InterPro"/>
</dbReference>
<reference evidence="8" key="1">
    <citation type="journal article" date="2014" name="Microb. Cell Fact.">
        <title>Exploiting Issatchenkia orientalis SD108 for succinic acid production.</title>
        <authorList>
            <person name="Xiao H."/>
            <person name="Shao Z."/>
            <person name="Jiang Y."/>
            <person name="Dole S."/>
            <person name="Zhao H."/>
        </authorList>
    </citation>
    <scope>NUCLEOTIDE SEQUENCE [LARGE SCALE GENOMIC DNA]</scope>
    <source>
        <strain evidence="8">SD108</strain>
    </source>
</reference>
<dbReference type="GO" id="GO:0003735">
    <property type="term" value="F:structural constituent of ribosome"/>
    <property type="evidence" value="ECO:0007669"/>
    <property type="project" value="InterPro"/>
</dbReference>
<dbReference type="GO" id="GO:0005763">
    <property type="term" value="C:mitochondrial small ribosomal subunit"/>
    <property type="evidence" value="ECO:0007669"/>
    <property type="project" value="TreeGrafter"/>
</dbReference>
<evidence type="ECO:0000256" key="3">
    <source>
        <dbReference type="ARBA" id="ARBA00022990"/>
    </source>
</evidence>
<dbReference type="Proteomes" id="UP000029867">
    <property type="component" value="Unassembled WGS sequence"/>
</dbReference>
<feature type="compositionally biased region" description="Polar residues" evidence="5">
    <location>
        <begin position="24"/>
        <end position="38"/>
    </location>
</feature>
<dbReference type="InterPro" id="IPR005706">
    <property type="entry name" value="Ribosomal_uS2_bac/mit/plastid"/>
</dbReference>
<feature type="compositionally biased region" description="Low complexity" evidence="5">
    <location>
        <begin position="39"/>
        <end position="48"/>
    </location>
</feature>
<feature type="region of interest" description="Disordered" evidence="5">
    <location>
        <begin position="24"/>
        <end position="50"/>
    </location>
</feature>
<dbReference type="RefSeq" id="XP_029322097.1">
    <property type="nucleotide sequence ID" value="XM_029466237.1"/>
</dbReference>
<dbReference type="SUPFAM" id="SSF52313">
    <property type="entry name" value="Ribosomal protein S2"/>
    <property type="match status" value="1"/>
</dbReference>
<sequence>MSLNSARGQLRLLSRSACRFNSTVSTTASKTTDSPETSNVNVEGNQEQQQEEATLEASTGIATSRAPTLDAYNQPLDGPLEQIAQMSERQFNEILNSVPDPTLNRDEIVSERFQKLLNLYGNKDKLKRQFTSTSSLLSRFPNLLPSDSLSPYTKAELTIRQRHHQQIMGDLGSKIVNVYQPHKLITNPPSINQLTAEKLMASGAHLGRSTELFNQNFQPFVYGKYKGLHIIDLDKTISYLKSACKVIQQVAENGGIILFLGLKVGQLRSIKEAAKNCNGYYVARKWIPGTITNALENPKPRHEVDMQDLETHRELSSDESNQTIKPDLIVILNPELAAVAIKEASQARIPTIGITDTNVDPNLVTYPIPANSSSNRTTNLITGVLGKSAQLGLNRRLQKVSEYKATLGMEPNEVFSEENLASKEN</sequence>
<name>A0A099NZV5_PICKU</name>
<dbReference type="Gene3D" id="3.40.50.10490">
    <property type="entry name" value="Glucose-6-phosphate isomerase like protein, domain 1"/>
    <property type="match status" value="1"/>
</dbReference>
<dbReference type="InterPro" id="IPR001865">
    <property type="entry name" value="Ribosomal_uS2"/>
</dbReference>
<dbReference type="OrthoDB" id="2320368at2759"/>
<dbReference type="STRING" id="4909.A0A099NZV5"/>
<evidence type="ECO:0000256" key="1">
    <source>
        <dbReference type="ARBA" id="ARBA00006242"/>
    </source>
</evidence>
<evidence type="ECO:0000313" key="7">
    <source>
        <dbReference type="EMBL" id="KGK37427.1"/>
    </source>
</evidence>
<reference evidence="6 9" key="3">
    <citation type="submission" date="2018-06" db="EMBL/GenBank/DDBJ databases">
        <title>Population genomics shows no distinction between pathogenic Candida krusei and environmental Pichia kudriavzevii: One species, four names.</title>
        <authorList>
            <person name="Douglass A.P."/>
            <person name="Offei B."/>
            <person name="Braun-Galleani S."/>
            <person name="Coughlan A.Y."/>
            <person name="Martos A."/>
            <person name="Ortiz-Merino R.A."/>
            <person name="Byrne K.P."/>
            <person name="Wolfe K.H."/>
        </authorList>
    </citation>
    <scope>NUCLEOTIDE SEQUENCE [LARGE SCALE GENOMIC DNA]</scope>
    <source>
        <strain evidence="6 9">CBS573</strain>
    </source>
</reference>
<dbReference type="InterPro" id="IPR023591">
    <property type="entry name" value="Ribosomal_uS2_flav_dom_sf"/>
</dbReference>
<dbReference type="HAMAP" id="MF_00291_B">
    <property type="entry name" value="Ribosomal_uS2_B"/>
    <property type="match status" value="1"/>
</dbReference>
<dbReference type="EMBL" id="JQFK01000037">
    <property type="protein sequence ID" value="KGK37427.1"/>
    <property type="molecule type" value="Genomic_DNA"/>
</dbReference>
<dbReference type="CDD" id="cd01425">
    <property type="entry name" value="RPS2"/>
    <property type="match status" value="1"/>
</dbReference>
<dbReference type="PANTHER" id="PTHR12534">
    <property type="entry name" value="30S RIBOSOMAL PROTEIN S2 PROKARYOTIC AND ORGANELLAR"/>
    <property type="match status" value="1"/>
</dbReference>
<keyword evidence="9" id="KW-1185">Reference proteome</keyword>
<keyword evidence="3" id="KW-0007">Acetylation</keyword>
<dbReference type="VEuPathDB" id="FungiDB:C5L36_0C05510"/>
<comment type="similarity">
    <text evidence="1">Belongs to the universal ribosomal protein uS2 family.</text>
</comment>
<accession>A0A099NZV5</accession>
<dbReference type="PRINTS" id="PR00395">
    <property type="entry name" value="RIBOSOMALS2"/>
</dbReference>
<evidence type="ECO:0000256" key="2">
    <source>
        <dbReference type="ARBA" id="ARBA00022980"/>
    </source>
</evidence>
<dbReference type="Proteomes" id="UP000249293">
    <property type="component" value="Chromosome 3"/>
</dbReference>